<dbReference type="AlphaFoldDB" id="A0A2N7W3P6"/>
<dbReference type="PANTHER" id="PTHR46637:SF1">
    <property type="entry name" value="BLL5188 PROTEIN"/>
    <property type="match status" value="1"/>
</dbReference>
<dbReference type="InterPro" id="IPR052909">
    <property type="entry name" value="Transposase_6_like"/>
</dbReference>
<keyword evidence="3" id="KW-1185">Reference proteome</keyword>
<sequence>MHFRSIPIVIARAGAYRAFPCSQKEAPMTPYSDITDEQWRSIEPLFPEFHSRGRVRGRPLTDTRAVLNGVLWVIYSNAAWASLPKRYPAYQTCHRRFKAWHSAGLFQQVLTRLYGDAGVELGETIKGRMRAKNPARQARMPATPFVTVNVPKLAYIASLRRAA</sequence>
<protein>
    <recommendedName>
        <fullName evidence="1">Insertion element IS402-like domain-containing protein</fullName>
    </recommendedName>
</protein>
<feature type="domain" description="Insertion element IS402-like" evidence="1">
    <location>
        <begin position="34"/>
        <end position="109"/>
    </location>
</feature>
<dbReference type="InterPro" id="IPR025161">
    <property type="entry name" value="IS402-like_dom"/>
</dbReference>
<name>A0A2N7W3P6_9BURK</name>
<evidence type="ECO:0000259" key="1">
    <source>
        <dbReference type="Pfam" id="PF13340"/>
    </source>
</evidence>
<evidence type="ECO:0000313" key="3">
    <source>
        <dbReference type="Proteomes" id="UP000235347"/>
    </source>
</evidence>
<organism evidence="2 3">
    <name type="scientific">Trinickia soli</name>
    <dbReference type="NCBI Taxonomy" id="380675"/>
    <lineage>
        <taxon>Bacteria</taxon>
        <taxon>Pseudomonadati</taxon>
        <taxon>Pseudomonadota</taxon>
        <taxon>Betaproteobacteria</taxon>
        <taxon>Burkholderiales</taxon>
        <taxon>Burkholderiaceae</taxon>
        <taxon>Trinickia</taxon>
    </lineage>
</organism>
<evidence type="ECO:0000313" key="2">
    <source>
        <dbReference type="EMBL" id="PMS24026.1"/>
    </source>
</evidence>
<dbReference type="EMBL" id="PNYB01000011">
    <property type="protein sequence ID" value="PMS24026.1"/>
    <property type="molecule type" value="Genomic_DNA"/>
</dbReference>
<reference evidence="2 3" key="1">
    <citation type="submission" date="2018-01" db="EMBL/GenBank/DDBJ databases">
        <title>Whole genome analyses suggest that Burkholderia sensu lato contains two further novel genera in the rhizoxinica-symbiotica group Mycetohabitans gen. nov., and Trinickia gen. nov.: implications for the evolution of diazotrophy and nodulation in the Burkholderiaceae.</title>
        <authorList>
            <person name="Estrada-de los Santos P."/>
            <person name="Palmer M."/>
            <person name="Chavez-Ramirez B."/>
            <person name="Beukes C."/>
            <person name="Steenkamp E.T."/>
            <person name="Hirsch A.M."/>
            <person name="Manyaka P."/>
            <person name="Maluk M."/>
            <person name="Lafos M."/>
            <person name="Crook M."/>
            <person name="Gross E."/>
            <person name="Simon M.F."/>
            <person name="Bueno dos Reis Junior F."/>
            <person name="Poole P.S."/>
            <person name="Venter S.N."/>
            <person name="James E.K."/>
        </authorList>
    </citation>
    <scope>NUCLEOTIDE SEQUENCE [LARGE SCALE GENOMIC DNA]</scope>
    <source>
        <strain evidence="2 3">GP25-8</strain>
    </source>
</reference>
<comment type="caution">
    <text evidence="2">The sequence shown here is derived from an EMBL/GenBank/DDBJ whole genome shotgun (WGS) entry which is preliminary data.</text>
</comment>
<dbReference type="Pfam" id="PF13340">
    <property type="entry name" value="DUF4096"/>
    <property type="match status" value="1"/>
</dbReference>
<gene>
    <name evidence="2" type="ORF">C0Z19_14370</name>
</gene>
<dbReference type="PANTHER" id="PTHR46637">
    <property type="entry name" value="TIS1421-TRANSPOSASE PROTEIN A"/>
    <property type="match status" value="1"/>
</dbReference>
<accession>A0A2N7W3P6</accession>
<dbReference type="Proteomes" id="UP000235347">
    <property type="component" value="Unassembled WGS sequence"/>
</dbReference>
<proteinExistence type="predicted"/>